<feature type="transmembrane region" description="Helical" evidence="1">
    <location>
        <begin position="99"/>
        <end position="116"/>
    </location>
</feature>
<dbReference type="OrthoDB" id="10520197at2759"/>
<name>A0A2R5GSP9_9STRA</name>
<dbReference type="Pfam" id="PF01569">
    <property type="entry name" value="PAP2"/>
    <property type="match status" value="1"/>
</dbReference>
<dbReference type="InParanoid" id="A0A2R5GSP9"/>
<keyword evidence="4" id="KW-1185">Reference proteome</keyword>
<reference evidence="3 4" key="1">
    <citation type="submission" date="2017-12" db="EMBL/GenBank/DDBJ databases">
        <title>Sequencing, de novo assembly and annotation of complete genome of a new Thraustochytrid species, strain FCC1311.</title>
        <authorList>
            <person name="Sedici K."/>
            <person name="Godart F."/>
            <person name="Aiese Cigliano R."/>
            <person name="Sanseverino W."/>
            <person name="Barakat M."/>
            <person name="Ortet P."/>
            <person name="Marechal E."/>
            <person name="Cagnac O."/>
            <person name="Amato A."/>
        </authorList>
    </citation>
    <scope>NUCLEOTIDE SEQUENCE [LARGE SCALE GENOMIC DNA]</scope>
</reference>
<evidence type="ECO:0000259" key="2">
    <source>
        <dbReference type="Pfam" id="PF01569"/>
    </source>
</evidence>
<keyword evidence="1" id="KW-0812">Transmembrane</keyword>
<dbReference type="Gene3D" id="1.20.144.10">
    <property type="entry name" value="Phosphatidic acid phosphatase type 2/haloperoxidase"/>
    <property type="match status" value="1"/>
</dbReference>
<dbReference type="SUPFAM" id="SSF48317">
    <property type="entry name" value="Acid phosphatase/Vanadium-dependent haloperoxidase"/>
    <property type="match status" value="1"/>
</dbReference>
<dbReference type="InterPro" id="IPR036938">
    <property type="entry name" value="PAP2/HPO_sf"/>
</dbReference>
<sequence length="190" mass="19841">MSTEASDARALPSNVVRTLPYTLYVGTAAYAAVFASGEALALLVGLVLNEVSNHAAKAACKGIFGKDTVWIKRPAGAMDTGIYPSHQPKVSTTSGMPSGHAQTAWFAAVVFLHAVFRDPSRGIFSSLSSAISIVALAALTAISRTQYGGIFTVHVNGTPRPAHTVNQIILGGVLGVFNGLLALRVWESFA</sequence>
<comment type="caution">
    <text evidence="3">The sequence shown here is derived from an EMBL/GenBank/DDBJ whole genome shotgun (WGS) entry which is preliminary data.</text>
</comment>
<keyword evidence="1" id="KW-1133">Transmembrane helix</keyword>
<feature type="transmembrane region" description="Helical" evidence="1">
    <location>
        <begin position="123"/>
        <end position="144"/>
    </location>
</feature>
<keyword evidence="1" id="KW-0472">Membrane</keyword>
<dbReference type="AlphaFoldDB" id="A0A2R5GSP9"/>
<proteinExistence type="predicted"/>
<dbReference type="Proteomes" id="UP000241890">
    <property type="component" value="Unassembled WGS sequence"/>
</dbReference>
<dbReference type="EMBL" id="BEYU01000163">
    <property type="protein sequence ID" value="GBG33615.1"/>
    <property type="molecule type" value="Genomic_DNA"/>
</dbReference>
<feature type="transmembrane region" description="Helical" evidence="1">
    <location>
        <begin position="164"/>
        <end position="186"/>
    </location>
</feature>
<evidence type="ECO:0000256" key="1">
    <source>
        <dbReference type="SAM" id="Phobius"/>
    </source>
</evidence>
<dbReference type="InterPro" id="IPR000326">
    <property type="entry name" value="PAP2/HPO"/>
</dbReference>
<feature type="transmembrane region" description="Helical" evidence="1">
    <location>
        <begin position="21"/>
        <end position="48"/>
    </location>
</feature>
<organism evidence="3 4">
    <name type="scientific">Hondaea fermentalgiana</name>
    <dbReference type="NCBI Taxonomy" id="2315210"/>
    <lineage>
        <taxon>Eukaryota</taxon>
        <taxon>Sar</taxon>
        <taxon>Stramenopiles</taxon>
        <taxon>Bigyra</taxon>
        <taxon>Labyrinthulomycetes</taxon>
        <taxon>Thraustochytrida</taxon>
        <taxon>Thraustochytriidae</taxon>
        <taxon>Hondaea</taxon>
    </lineage>
</organism>
<evidence type="ECO:0000313" key="3">
    <source>
        <dbReference type="EMBL" id="GBG33615.1"/>
    </source>
</evidence>
<feature type="domain" description="Phosphatidic acid phosphatase type 2/haloperoxidase" evidence="2">
    <location>
        <begin position="40"/>
        <end position="184"/>
    </location>
</feature>
<gene>
    <name evidence="3" type="ORF">FCC1311_098382</name>
</gene>
<evidence type="ECO:0000313" key="4">
    <source>
        <dbReference type="Proteomes" id="UP000241890"/>
    </source>
</evidence>
<protein>
    <recommendedName>
        <fullName evidence="2">Phosphatidic acid phosphatase type 2/haloperoxidase domain-containing protein</fullName>
    </recommendedName>
</protein>
<accession>A0A2R5GSP9</accession>